<name>A0A6J2T9C0_DROLE</name>
<protein>
    <recommendedName>
        <fullName evidence="2">Proteasome inhibitor PI31 subunit</fullName>
    </recommendedName>
</protein>
<dbReference type="GO" id="GO:0000502">
    <property type="term" value="C:proteasome complex"/>
    <property type="evidence" value="ECO:0007669"/>
    <property type="project" value="UniProtKB-KW"/>
</dbReference>
<dbReference type="Proteomes" id="UP000504634">
    <property type="component" value="Unplaced"/>
</dbReference>
<dbReference type="PANTHER" id="PTHR13266">
    <property type="entry name" value="PROTEASOME INHIBITOR"/>
    <property type="match status" value="1"/>
</dbReference>
<accession>A0A6J2T9C0</accession>
<dbReference type="GO" id="GO:0004866">
    <property type="term" value="F:endopeptidase inhibitor activity"/>
    <property type="evidence" value="ECO:0007669"/>
    <property type="project" value="InterPro"/>
</dbReference>
<reference evidence="6" key="1">
    <citation type="submission" date="2025-08" db="UniProtKB">
        <authorList>
            <consortium name="RefSeq"/>
        </authorList>
    </citation>
    <scope>IDENTIFICATION</scope>
    <source>
        <strain evidence="6">11010-0011.00</strain>
        <tissue evidence="6">Whole body</tissue>
    </source>
</reference>
<evidence type="ECO:0000259" key="4">
    <source>
        <dbReference type="Pfam" id="PF11566"/>
    </source>
</evidence>
<dbReference type="GeneID" id="115622171"/>
<dbReference type="InterPro" id="IPR021625">
    <property type="entry name" value="PI31_Prot_N"/>
</dbReference>
<sequence>MDIDKYFYGWDLLHKTIHKDVNKKSDLLMALAHFLLTKTYRLRCIGVGDERAFLEDEEGSELLPEYWNSDSTKYALRYVGTKDLYLLLGHKADDSLVINLLNNHTKSVSNICMEPELLVQELNGDIKTIMPTVPEIVHRYCKELFDPVVTGKLCEVSTQTNQTRRLREFKPKSVKPSPWF</sequence>
<organism evidence="5 6">
    <name type="scientific">Drosophila lebanonensis</name>
    <name type="common">Fruit fly</name>
    <name type="synonym">Scaptodrosophila lebanonensis</name>
    <dbReference type="NCBI Taxonomy" id="7225"/>
    <lineage>
        <taxon>Eukaryota</taxon>
        <taxon>Metazoa</taxon>
        <taxon>Ecdysozoa</taxon>
        <taxon>Arthropoda</taxon>
        <taxon>Hexapoda</taxon>
        <taxon>Insecta</taxon>
        <taxon>Pterygota</taxon>
        <taxon>Neoptera</taxon>
        <taxon>Endopterygota</taxon>
        <taxon>Diptera</taxon>
        <taxon>Brachycera</taxon>
        <taxon>Muscomorpha</taxon>
        <taxon>Ephydroidea</taxon>
        <taxon>Drosophilidae</taxon>
        <taxon>Scaptodrosophila</taxon>
    </lineage>
</organism>
<evidence type="ECO:0000313" key="5">
    <source>
        <dbReference type="Proteomes" id="UP000504634"/>
    </source>
</evidence>
<dbReference type="OrthoDB" id="68090at2759"/>
<evidence type="ECO:0000256" key="3">
    <source>
        <dbReference type="ARBA" id="ARBA00022942"/>
    </source>
</evidence>
<evidence type="ECO:0000256" key="1">
    <source>
        <dbReference type="ARBA" id="ARBA00006405"/>
    </source>
</evidence>
<proteinExistence type="inferred from homology"/>
<gene>
    <name evidence="6" type="primary">LOC115622171</name>
</gene>
<evidence type="ECO:0000313" key="6">
    <source>
        <dbReference type="RefSeq" id="XP_030371910.1"/>
    </source>
</evidence>
<dbReference type="AlphaFoldDB" id="A0A6J2T9C0"/>
<dbReference type="InterPro" id="IPR045128">
    <property type="entry name" value="PI31-like"/>
</dbReference>
<comment type="similarity">
    <text evidence="1">Belongs to the proteasome inhibitor PI31 family.</text>
</comment>
<keyword evidence="5" id="KW-1185">Reference proteome</keyword>
<dbReference type="GO" id="GO:0043161">
    <property type="term" value="P:proteasome-mediated ubiquitin-dependent protein catabolic process"/>
    <property type="evidence" value="ECO:0007669"/>
    <property type="project" value="InterPro"/>
</dbReference>
<evidence type="ECO:0000256" key="2">
    <source>
        <dbReference type="ARBA" id="ARBA00015575"/>
    </source>
</evidence>
<dbReference type="GO" id="GO:0070628">
    <property type="term" value="F:proteasome binding"/>
    <property type="evidence" value="ECO:0007669"/>
    <property type="project" value="InterPro"/>
</dbReference>
<dbReference type="Gene3D" id="3.40.1000.30">
    <property type="match status" value="1"/>
</dbReference>
<keyword evidence="3" id="KW-0647">Proteasome</keyword>
<dbReference type="PANTHER" id="PTHR13266:SF1">
    <property type="entry name" value="PROTEASOME INHIBITOR PI31 SUBUNIT"/>
    <property type="match status" value="1"/>
</dbReference>
<dbReference type="Pfam" id="PF11566">
    <property type="entry name" value="PI31_Prot_N"/>
    <property type="match status" value="1"/>
</dbReference>
<dbReference type="RefSeq" id="XP_030371910.1">
    <property type="nucleotide sequence ID" value="XM_030516050.1"/>
</dbReference>
<feature type="domain" description="PI31 proteasome regulator N-terminal" evidence="4">
    <location>
        <begin position="19"/>
        <end position="151"/>
    </location>
</feature>